<accession>A0A699I3S2</accession>
<dbReference type="EMBL" id="BKCJ010243417">
    <property type="protein sequence ID" value="GEZ12513.1"/>
    <property type="molecule type" value="Genomic_DNA"/>
</dbReference>
<evidence type="ECO:0000313" key="2">
    <source>
        <dbReference type="EMBL" id="GEZ12513.1"/>
    </source>
</evidence>
<dbReference type="CDD" id="cd09272">
    <property type="entry name" value="RNase_HI_RT_Ty1"/>
    <property type="match status" value="1"/>
</dbReference>
<evidence type="ECO:0000259" key="1">
    <source>
        <dbReference type="Pfam" id="PF07727"/>
    </source>
</evidence>
<dbReference type="PANTHER" id="PTHR11439">
    <property type="entry name" value="GAG-POL-RELATED RETROTRANSPOSON"/>
    <property type="match status" value="1"/>
</dbReference>
<sequence length="249" mass="28025">MMIACKSKVEIGSTKSLLKKEFDMKELGEAKKILGMKIVRDQSRKILRVLQSGYVSKILNNFIIDNEKSVKMPLGGHFKMSLKDCPVRDCDVERMSKVPYANAVGSLMYLIVCTRPDIAYAVSVVSRYLANTCKNHWETMKWILKYLWGTANVGLVYGTNHGNHVNVTGFVDSDYAKDPHKGRSITGYVFLVHGCVVSWKATLQHVVALSTTETEYMALTEAVKEVIWLRRLLKELGVELNTVAVNCDN</sequence>
<name>A0A699I3S2_TANCI</name>
<feature type="domain" description="Reverse transcriptase Ty1/copia-type" evidence="1">
    <location>
        <begin position="1"/>
        <end position="74"/>
    </location>
</feature>
<dbReference type="InterPro" id="IPR013103">
    <property type="entry name" value="RVT_2"/>
</dbReference>
<dbReference type="PANTHER" id="PTHR11439:SF491">
    <property type="entry name" value="INTEGRASE CATALYTIC DOMAIN-CONTAINING PROTEIN"/>
    <property type="match status" value="1"/>
</dbReference>
<protein>
    <submittedName>
        <fullName evidence="2">Retrovirus-related Pol polyprotein from transposon TNT 1-94</fullName>
    </submittedName>
</protein>
<dbReference type="AlphaFoldDB" id="A0A699I3S2"/>
<organism evidence="2">
    <name type="scientific">Tanacetum cinerariifolium</name>
    <name type="common">Dalmatian daisy</name>
    <name type="synonym">Chrysanthemum cinerariifolium</name>
    <dbReference type="NCBI Taxonomy" id="118510"/>
    <lineage>
        <taxon>Eukaryota</taxon>
        <taxon>Viridiplantae</taxon>
        <taxon>Streptophyta</taxon>
        <taxon>Embryophyta</taxon>
        <taxon>Tracheophyta</taxon>
        <taxon>Spermatophyta</taxon>
        <taxon>Magnoliopsida</taxon>
        <taxon>eudicotyledons</taxon>
        <taxon>Gunneridae</taxon>
        <taxon>Pentapetalae</taxon>
        <taxon>asterids</taxon>
        <taxon>campanulids</taxon>
        <taxon>Asterales</taxon>
        <taxon>Asteraceae</taxon>
        <taxon>Asteroideae</taxon>
        <taxon>Anthemideae</taxon>
        <taxon>Anthemidinae</taxon>
        <taxon>Tanacetum</taxon>
    </lineage>
</organism>
<dbReference type="Pfam" id="PF07727">
    <property type="entry name" value="RVT_2"/>
    <property type="match status" value="1"/>
</dbReference>
<proteinExistence type="predicted"/>
<comment type="caution">
    <text evidence="2">The sequence shown here is derived from an EMBL/GenBank/DDBJ whole genome shotgun (WGS) entry which is preliminary data.</text>
</comment>
<gene>
    <name evidence="2" type="ORF">Tci_484486</name>
</gene>
<reference evidence="2" key="1">
    <citation type="journal article" date="2019" name="Sci. Rep.">
        <title>Draft genome of Tanacetum cinerariifolium, the natural source of mosquito coil.</title>
        <authorList>
            <person name="Yamashiro T."/>
            <person name="Shiraishi A."/>
            <person name="Satake H."/>
            <person name="Nakayama K."/>
        </authorList>
    </citation>
    <scope>NUCLEOTIDE SEQUENCE</scope>
</reference>